<dbReference type="HOGENOM" id="CLU_1509022_0_0_11"/>
<protein>
    <submittedName>
        <fullName evidence="1">Uncharacterized protein</fullName>
    </submittedName>
</protein>
<reference evidence="1" key="2">
    <citation type="submission" date="2014-04" db="EMBL/GenBank/DDBJ databases">
        <authorList>
            <person name="Xu Y.W."/>
            <person name="Yang Q."/>
        </authorList>
    </citation>
    <scope>NUCLEOTIDE SEQUENCE</scope>
    <source>
        <strain evidence="1">DSM 44626</strain>
    </source>
</reference>
<organism evidence="1">
    <name type="scientific">Mycobacterium triplex</name>
    <dbReference type="NCBI Taxonomy" id="47839"/>
    <lineage>
        <taxon>Bacteria</taxon>
        <taxon>Bacillati</taxon>
        <taxon>Actinomycetota</taxon>
        <taxon>Actinomycetes</taxon>
        <taxon>Mycobacteriales</taxon>
        <taxon>Mycobacteriaceae</taxon>
        <taxon>Mycobacterium</taxon>
        <taxon>Mycobacterium simiae complex</taxon>
    </lineage>
</organism>
<accession>A0A024K5L8</accession>
<dbReference type="STRING" id="47839.BN973_05593"/>
<name>A0A024K5L8_9MYCO</name>
<gene>
    <name evidence="1" type="ORF">BN973_05593</name>
</gene>
<evidence type="ECO:0000313" key="1">
    <source>
        <dbReference type="EMBL" id="CDO91186.1"/>
    </source>
</evidence>
<proteinExistence type="predicted"/>
<reference evidence="1" key="1">
    <citation type="journal article" date="2014" name="Genome Announc.">
        <title>Draft Genome Sequence of Mycobacterium triplex DSM 44626.</title>
        <authorList>
            <person name="Sassi M."/>
            <person name="Croce O."/>
            <person name="Robert C."/>
            <person name="Raoult D."/>
            <person name="Drancourt M."/>
        </authorList>
    </citation>
    <scope>NUCLEOTIDE SEQUENCE [LARGE SCALE GENOMIC DNA]</scope>
    <source>
        <strain evidence="1">DSM 44626</strain>
    </source>
</reference>
<sequence length="186" mass="20274">MSTPALFVEASTIEDLSTPAELMAAPAGPYQCAELAIWEELTRSLTAYPRIWGSVEEGAMLLGEEVDELWEDVRANRIDHARIEATQAGAMAVRFIADLYNPIGPAGDRCRAALAEQRAVRAAVGPRRALSSSHEGFGFLRREYDALWSAIRFDDPARPAAARVAGMAVRFIAEITSTPMVLGRAR</sequence>
<dbReference type="AlphaFoldDB" id="A0A024K5L8"/>
<dbReference type="Proteomes" id="UP000028880">
    <property type="component" value="Unassembled WGS sequence"/>
</dbReference>
<dbReference type="EMBL" id="HG964447">
    <property type="protein sequence ID" value="CDO91186.1"/>
    <property type="molecule type" value="Genomic_DNA"/>
</dbReference>
<dbReference type="RefSeq" id="WP_225337332.1">
    <property type="nucleotide sequence ID" value="NZ_HG964447.1"/>
</dbReference>